<dbReference type="AlphaFoldDB" id="A0A6M5YHZ1"/>
<evidence type="ECO:0000256" key="1">
    <source>
        <dbReference type="SAM" id="MobiDB-lite"/>
    </source>
</evidence>
<feature type="compositionally biased region" description="Basic and acidic residues" evidence="1">
    <location>
        <begin position="264"/>
        <end position="275"/>
    </location>
</feature>
<protein>
    <submittedName>
        <fullName evidence="2">Uncharacterized protein</fullName>
    </submittedName>
</protein>
<gene>
    <name evidence="2" type="ORF">FTUN_0068</name>
</gene>
<feature type="region of interest" description="Disordered" evidence="1">
    <location>
        <begin position="218"/>
        <end position="293"/>
    </location>
</feature>
<dbReference type="EMBL" id="CP053452">
    <property type="protein sequence ID" value="QJW92572.1"/>
    <property type="molecule type" value="Genomic_DNA"/>
</dbReference>
<dbReference type="Proteomes" id="UP000503447">
    <property type="component" value="Chromosome"/>
</dbReference>
<name>A0A6M5YHZ1_9BACT</name>
<accession>A0A6M5YHZ1</accession>
<sequence>MATTPVTDLLARTERPDPVLDATAVAGWPAGALDQLTRMGLLAAGSPAATAACDACGFDHVEVVRWEPGHPPRARIPCPECRVVWLDPAALARWVVRLPVLARLVASAVGAAGEVVERVPGRVWKLGPVRVAGRVWAGHLALGLTRPDAAAVVERVPELRAPHALVLVPSVVPAEALWASDRVPPVVPLCDLLALGPTGPGVDRDALARALPAAPRARAEGAGAGVPHAPRQDLGAGDTHRRGAPPPGPGRRDGGPVRVRRGRVREPPQEEHPERPVGAAGRTRATPRRTRHR</sequence>
<evidence type="ECO:0000313" key="2">
    <source>
        <dbReference type="EMBL" id="QJW92572.1"/>
    </source>
</evidence>
<reference evidence="3" key="1">
    <citation type="submission" date="2020-05" db="EMBL/GenBank/DDBJ databases">
        <title>Frigoriglobus tundricola gen. nov., sp. nov., a psychrotolerant cellulolytic planctomycete of the family Gemmataceae with two divergent copies of 16S rRNA gene.</title>
        <authorList>
            <person name="Kulichevskaya I.S."/>
            <person name="Ivanova A.A."/>
            <person name="Naumoff D.G."/>
            <person name="Beletsky A.V."/>
            <person name="Rijpstra W.I.C."/>
            <person name="Sinninghe Damste J.S."/>
            <person name="Mardanov A.V."/>
            <person name="Ravin N.V."/>
            <person name="Dedysh S.N."/>
        </authorList>
    </citation>
    <scope>NUCLEOTIDE SEQUENCE [LARGE SCALE GENOMIC DNA]</scope>
    <source>
        <strain evidence="3">PL17</strain>
    </source>
</reference>
<proteinExistence type="predicted"/>
<evidence type="ECO:0000313" key="3">
    <source>
        <dbReference type="Proteomes" id="UP000503447"/>
    </source>
</evidence>
<dbReference type="KEGG" id="ftj:FTUN_0068"/>
<organism evidence="2 3">
    <name type="scientific">Frigoriglobus tundricola</name>
    <dbReference type="NCBI Taxonomy" id="2774151"/>
    <lineage>
        <taxon>Bacteria</taxon>
        <taxon>Pseudomonadati</taxon>
        <taxon>Planctomycetota</taxon>
        <taxon>Planctomycetia</taxon>
        <taxon>Gemmatales</taxon>
        <taxon>Gemmataceae</taxon>
        <taxon>Frigoriglobus</taxon>
    </lineage>
</organism>
<keyword evidence="3" id="KW-1185">Reference proteome</keyword>